<dbReference type="EMBL" id="CP000251">
    <property type="protein sequence ID" value="ABC82992.1"/>
    <property type="molecule type" value="Genomic_DNA"/>
</dbReference>
<evidence type="ECO:0000313" key="4">
    <source>
        <dbReference type="Proteomes" id="UP000001935"/>
    </source>
</evidence>
<evidence type="ECO:0000259" key="1">
    <source>
        <dbReference type="Pfam" id="PF13175"/>
    </source>
</evidence>
<dbReference type="KEGG" id="ade:Adeh_3224"/>
<keyword evidence="3" id="KW-0540">Nuclease</keyword>
<evidence type="ECO:0000259" key="2">
    <source>
        <dbReference type="Pfam" id="PF20469"/>
    </source>
</evidence>
<dbReference type="Pfam" id="PF13175">
    <property type="entry name" value="AAA_15"/>
    <property type="match status" value="2"/>
</dbReference>
<protein>
    <submittedName>
        <fullName evidence="3">ATP-dependent endonuclease of the OLD family-like protein</fullName>
    </submittedName>
</protein>
<dbReference type="HOGENOM" id="CLU_021240_1_1_7"/>
<dbReference type="InterPro" id="IPR027417">
    <property type="entry name" value="P-loop_NTPase"/>
</dbReference>
<dbReference type="InterPro" id="IPR051396">
    <property type="entry name" value="Bact_Antivir_Def_Nuclease"/>
</dbReference>
<proteinExistence type="predicted"/>
<accession>Q2IEH8</accession>
<dbReference type="eggNOG" id="COG3593">
    <property type="taxonomic scope" value="Bacteria"/>
</dbReference>
<dbReference type="AlphaFoldDB" id="Q2IEH8"/>
<name>Q2IEH8_ANADE</name>
<organism evidence="3 4">
    <name type="scientific">Anaeromyxobacter dehalogenans (strain 2CP-C)</name>
    <dbReference type="NCBI Taxonomy" id="290397"/>
    <lineage>
        <taxon>Bacteria</taxon>
        <taxon>Pseudomonadati</taxon>
        <taxon>Myxococcota</taxon>
        <taxon>Myxococcia</taxon>
        <taxon>Myxococcales</taxon>
        <taxon>Cystobacterineae</taxon>
        <taxon>Anaeromyxobacteraceae</taxon>
        <taxon>Anaeromyxobacter</taxon>
    </lineage>
</organism>
<dbReference type="InterPro" id="IPR034139">
    <property type="entry name" value="TOPRIM_OLD"/>
</dbReference>
<feature type="domain" description="OLD protein-like TOPRIM" evidence="2">
    <location>
        <begin position="402"/>
        <end position="457"/>
    </location>
</feature>
<reference evidence="3 4" key="1">
    <citation type="submission" date="2006-01" db="EMBL/GenBank/DDBJ databases">
        <title>Complete sequence of Anaeromyxobacter dehalogenans 2CP-C.</title>
        <authorList>
            <consortium name="US DOE Joint Genome Institute"/>
            <person name="Copeland A."/>
            <person name="Lucas S."/>
            <person name="Lapidus A."/>
            <person name="Barry K."/>
            <person name="Detter J.C."/>
            <person name="Glavina T."/>
            <person name="Hammon N."/>
            <person name="Israni S."/>
            <person name="Pitluck S."/>
            <person name="Brettin T."/>
            <person name="Bruce D."/>
            <person name="Han C."/>
            <person name="Tapia R."/>
            <person name="Gilna P."/>
            <person name="Kiss H."/>
            <person name="Schmutz J."/>
            <person name="Larimer F."/>
            <person name="Land M."/>
            <person name="Kyrpides N."/>
            <person name="Anderson I."/>
            <person name="Sanford R.A."/>
            <person name="Ritalahti K.M."/>
            <person name="Thomas H.S."/>
            <person name="Kirby J.R."/>
            <person name="Zhulin I.B."/>
            <person name="Loeffler F.E."/>
            <person name="Richardson P."/>
        </authorList>
    </citation>
    <scope>NUCLEOTIDE SEQUENCE [LARGE SCALE GENOMIC DNA]</scope>
    <source>
        <strain evidence="3 4">2CP-C</strain>
    </source>
</reference>
<keyword evidence="3" id="KW-0378">Hydrolase</keyword>
<dbReference type="Gene3D" id="3.40.50.300">
    <property type="entry name" value="P-loop containing nucleotide triphosphate hydrolases"/>
    <property type="match status" value="2"/>
</dbReference>
<dbReference type="OrthoDB" id="9816506at2"/>
<dbReference type="RefSeq" id="WP_011422274.1">
    <property type="nucleotide sequence ID" value="NC_007760.1"/>
</dbReference>
<gene>
    <name evidence="3" type="ordered locus">Adeh_3224</name>
</gene>
<dbReference type="GO" id="GO:0004519">
    <property type="term" value="F:endonuclease activity"/>
    <property type="evidence" value="ECO:0007669"/>
    <property type="project" value="UniProtKB-KW"/>
</dbReference>
<dbReference type="PANTHER" id="PTHR43581">
    <property type="entry name" value="ATP/GTP PHOSPHATASE"/>
    <property type="match status" value="1"/>
</dbReference>
<dbReference type="Proteomes" id="UP000001935">
    <property type="component" value="Chromosome"/>
</dbReference>
<dbReference type="Pfam" id="PF20469">
    <property type="entry name" value="OLD-like_TOPRIM"/>
    <property type="match status" value="1"/>
</dbReference>
<feature type="domain" description="Endonuclease GajA/Old nuclease/RecF-like AAA" evidence="1">
    <location>
        <begin position="1"/>
        <end position="47"/>
    </location>
</feature>
<dbReference type="STRING" id="290397.Adeh_3224"/>
<dbReference type="InterPro" id="IPR041685">
    <property type="entry name" value="AAA_GajA/Old/RecF-like"/>
</dbReference>
<evidence type="ECO:0000313" key="3">
    <source>
        <dbReference type="EMBL" id="ABC82992.1"/>
    </source>
</evidence>
<sequence>MYLSSLQLTRFRSFRDGTVYFDETLTVLAGENNSGKTNVLEALRLLTPPSDGRVVRWPEPRDITRGFESFSIRGTYSALDDRQRGSFLTCLRGPTSDSASLGLQYAEVPGKRRGERSRVVGPLDAPEIEPKARELVRHVHLPALRDASRELASSAPGRIEHLLRRTATDEQREALVAKARQALELLKADPVIGAAEAQVQEGVRALTAGVHPHEAHLGFADPTLTDLARDLRLRLGLAGMPAADLYESGLGYANVLFLALVVVELANTADADLTLFLVEEPEAHLHPQLQAVMLEYLRDKAEESQRRARSPGEYAGRIQVIVSTHSPHLTSAVGSKKVVILRTQAGPDVSPEVAPAGAAGRGGEAASASSFSAAVSLAQIRLREDEREKIDRYLDVTRSAMLFSRRVLLVEGISEALLIPAFGKVLYRGKSTELARLTASTIVPISGVDFEPYVRLLLTPDPGSGKRVADLVVVLTDEDPASETAKQEIDLEGAGGVQRRRALKEVSESLEAADRLSVQLSPITFEAALLGNPPSVQMEQVLRDSFLALRPRSALLWDRDVASSPPGHRGACLVRRLKDSGIGKGDYAQEIARRITPQVPVPSSVEAVLSALVTL</sequence>
<dbReference type="SUPFAM" id="SSF52540">
    <property type="entry name" value="P-loop containing nucleoside triphosphate hydrolases"/>
    <property type="match status" value="1"/>
</dbReference>
<keyword evidence="3" id="KW-0255">Endonuclease</keyword>
<dbReference type="CDD" id="cd01026">
    <property type="entry name" value="TOPRIM_OLD"/>
    <property type="match status" value="1"/>
</dbReference>
<feature type="domain" description="Endonuclease GajA/Old nuclease/RecF-like AAA" evidence="1">
    <location>
        <begin position="244"/>
        <end position="329"/>
    </location>
</feature>
<dbReference type="PANTHER" id="PTHR43581:SF4">
    <property type="entry name" value="ATP_GTP PHOSPHATASE"/>
    <property type="match status" value="1"/>
</dbReference>